<evidence type="ECO:0000259" key="1">
    <source>
        <dbReference type="Pfam" id="PF01814"/>
    </source>
</evidence>
<gene>
    <name evidence="2" type="ORF">ENI96_00240</name>
</gene>
<dbReference type="Gene3D" id="1.20.120.520">
    <property type="entry name" value="nmb1532 protein domain like"/>
    <property type="match status" value="1"/>
</dbReference>
<accession>A0A831RKV6</accession>
<feature type="domain" description="Hemerythrin-like" evidence="1">
    <location>
        <begin position="13"/>
        <end position="125"/>
    </location>
</feature>
<protein>
    <submittedName>
        <fullName evidence="2">Hemerythrin domain-containing protein</fullName>
    </submittedName>
</protein>
<dbReference type="AlphaFoldDB" id="A0A831RKV6"/>
<dbReference type="Pfam" id="PF01814">
    <property type="entry name" value="Hemerythrin"/>
    <property type="match status" value="1"/>
</dbReference>
<organism evidence="2">
    <name type="scientific">Sedimenticola thiotaurini</name>
    <dbReference type="NCBI Taxonomy" id="1543721"/>
    <lineage>
        <taxon>Bacteria</taxon>
        <taxon>Pseudomonadati</taxon>
        <taxon>Pseudomonadota</taxon>
        <taxon>Gammaproteobacteria</taxon>
        <taxon>Chromatiales</taxon>
        <taxon>Sedimenticolaceae</taxon>
        <taxon>Sedimenticola</taxon>
    </lineage>
</organism>
<comment type="caution">
    <text evidence="2">The sequence shown here is derived from an EMBL/GenBank/DDBJ whole genome shotgun (WGS) entry which is preliminary data.</text>
</comment>
<name>A0A831RKV6_9GAMM</name>
<dbReference type="InterPro" id="IPR012312">
    <property type="entry name" value="Hemerythrin-like"/>
</dbReference>
<reference evidence="2" key="1">
    <citation type="journal article" date="2020" name="mSystems">
        <title>Genome- and Community-Level Interaction Insights into Carbon Utilization and Element Cycling Functions of Hydrothermarchaeota in Hydrothermal Sediment.</title>
        <authorList>
            <person name="Zhou Z."/>
            <person name="Liu Y."/>
            <person name="Xu W."/>
            <person name="Pan J."/>
            <person name="Luo Z.H."/>
            <person name="Li M."/>
        </authorList>
    </citation>
    <scope>NUCLEOTIDE SEQUENCE [LARGE SCALE GENOMIC DNA]</scope>
    <source>
        <strain evidence="2">HyVt-443</strain>
    </source>
</reference>
<proteinExistence type="predicted"/>
<evidence type="ECO:0000313" key="2">
    <source>
        <dbReference type="EMBL" id="HEB94845.1"/>
    </source>
</evidence>
<sequence length="158" mass="18398">MKRSEQLKKLSWEHHDALKFARNVGHGLRRGADLREVADYAVYVTDHFLTPHFRLEEEALIARLDQSRRALEPVQRVLEEHRGFARLRQQLADAGEADLPELLARFRDLLRGHVRLEENQLFPLLERELSADQLDQAKAEIDARHISACEEWGRSFLG</sequence>
<dbReference type="EMBL" id="DRKP01000006">
    <property type="protein sequence ID" value="HEB94845.1"/>
    <property type="molecule type" value="Genomic_DNA"/>
</dbReference>
<dbReference type="Proteomes" id="UP000886251">
    <property type="component" value="Unassembled WGS sequence"/>
</dbReference>